<dbReference type="EMBL" id="JAINUG010000114">
    <property type="protein sequence ID" value="KAJ8395662.1"/>
    <property type="molecule type" value="Genomic_DNA"/>
</dbReference>
<evidence type="ECO:0000313" key="2">
    <source>
        <dbReference type="Proteomes" id="UP001221898"/>
    </source>
</evidence>
<evidence type="ECO:0000313" key="1">
    <source>
        <dbReference type="EMBL" id="KAJ8395662.1"/>
    </source>
</evidence>
<comment type="caution">
    <text evidence="1">The sequence shown here is derived from an EMBL/GenBank/DDBJ whole genome shotgun (WGS) entry which is preliminary data.</text>
</comment>
<accession>A0AAD7S4L1</accession>
<reference evidence="1" key="1">
    <citation type="journal article" date="2023" name="Science">
        <title>Genome structures resolve the early diversification of teleost fishes.</title>
        <authorList>
            <person name="Parey E."/>
            <person name="Louis A."/>
            <person name="Montfort J."/>
            <person name="Bouchez O."/>
            <person name="Roques C."/>
            <person name="Iampietro C."/>
            <person name="Lluch J."/>
            <person name="Castinel A."/>
            <person name="Donnadieu C."/>
            <person name="Desvignes T."/>
            <person name="Floi Bucao C."/>
            <person name="Jouanno E."/>
            <person name="Wen M."/>
            <person name="Mejri S."/>
            <person name="Dirks R."/>
            <person name="Jansen H."/>
            <person name="Henkel C."/>
            <person name="Chen W.J."/>
            <person name="Zahm M."/>
            <person name="Cabau C."/>
            <person name="Klopp C."/>
            <person name="Thompson A.W."/>
            <person name="Robinson-Rechavi M."/>
            <person name="Braasch I."/>
            <person name="Lecointre G."/>
            <person name="Bobe J."/>
            <person name="Postlethwait J.H."/>
            <person name="Berthelot C."/>
            <person name="Roest Crollius H."/>
            <person name="Guiguen Y."/>
        </authorList>
    </citation>
    <scope>NUCLEOTIDE SEQUENCE</scope>
    <source>
        <strain evidence="1">NC1722</strain>
    </source>
</reference>
<protein>
    <submittedName>
        <fullName evidence="1">Uncharacterized protein</fullName>
    </submittedName>
</protein>
<sequence>MCPAEANKRRGKRQRMQSFFDNLRDMEEASRAVQQQGQEQHDRYMQMLLDSQGEEREMRRRELAFLEHQSKRRLESEHQANQHAK</sequence>
<proteinExistence type="predicted"/>
<dbReference type="AlphaFoldDB" id="A0AAD7S4L1"/>
<organism evidence="1 2">
    <name type="scientific">Aldrovandia affinis</name>
    <dbReference type="NCBI Taxonomy" id="143900"/>
    <lineage>
        <taxon>Eukaryota</taxon>
        <taxon>Metazoa</taxon>
        <taxon>Chordata</taxon>
        <taxon>Craniata</taxon>
        <taxon>Vertebrata</taxon>
        <taxon>Euteleostomi</taxon>
        <taxon>Actinopterygii</taxon>
        <taxon>Neopterygii</taxon>
        <taxon>Teleostei</taxon>
        <taxon>Notacanthiformes</taxon>
        <taxon>Halosauridae</taxon>
        <taxon>Aldrovandia</taxon>
    </lineage>
</organism>
<keyword evidence="2" id="KW-1185">Reference proteome</keyword>
<name>A0AAD7S4L1_9TELE</name>
<dbReference type="Proteomes" id="UP001221898">
    <property type="component" value="Unassembled WGS sequence"/>
</dbReference>
<gene>
    <name evidence="1" type="ORF">AAFF_G00028990</name>
</gene>